<evidence type="ECO:0000313" key="3">
    <source>
        <dbReference type="Proteomes" id="UP001221757"/>
    </source>
</evidence>
<dbReference type="EMBL" id="JARKIE010000008">
    <property type="protein sequence ID" value="KAJ7705285.1"/>
    <property type="molecule type" value="Genomic_DNA"/>
</dbReference>
<name>A0AAD7M842_MYCRO</name>
<dbReference type="Proteomes" id="UP001221757">
    <property type="component" value="Unassembled WGS sequence"/>
</dbReference>
<accession>A0AAD7M842</accession>
<sequence length="114" mass="12521">MSYRNPTTTTYAGEISTCSGTYTRINNATHARFFLNGSLSQQAMEQTRRLIDSVIYSGEVANAGHIFRICSETSVEFHLGQAPLNANSPNPTMHGNAQYREQDDDCRGTGGNRA</sequence>
<evidence type="ECO:0000313" key="2">
    <source>
        <dbReference type="EMBL" id="KAJ7705285.1"/>
    </source>
</evidence>
<keyword evidence="3" id="KW-1185">Reference proteome</keyword>
<organism evidence="2 3">
    <name type="scientific">Mycena rosella</name>
    <name type="common">Pink bonnet</name>
    <name type="synonym">Agaricus rosellus</name>
    <dbReference type="NCBI Taxonomy" id="1033263"/>
    <lineage>
        <taxon>Eukaryota</taxon>
        <taxon>Fungi</taxon>
        <taxon>Dikarya</taxon>
        <taxon>Basidiomycota</taxon>
        <taxon>Agaricomycotina</taxon>
        <taxon>Agaricomycetes</taxon>
        <taxon>Agaricomycetidae</taxon>
        <taxon>Agaricales</taxon>
        <taxon>Marasmiineae</taxon>
        <taxon>Mycenaceae</taxon>
        <taxon>Mycena</taxon>
    </lineage>
</organism>
<protein>
    <submittedName>
        <fullName evidence="2">Uncharacterized protein</fullName>
    </submittedName>
</protein>
<dbReference type="AlphaFoldDB" id="A0AAD7M842"/>
<proteinExistence type="predicted"/>
<reference evidence="2" key="1">
    <citation type="submission" date="2023-03" db="EMBL/GenBank/DDBJ databases">
        <title>Massive genome expansion in bonnet fungi (Mycena s.s.) driven by repeated elements and novel gene families across ecological guilds.</title>
        <authorList>
            <consortium name="Lawrence Berkeley National Laboratory"/>
            <person name="Harder C.B."/>
            <person name="Miyauchi S."/>
            <person name="Viragh M."/>
            <person name="Kuo A."/>
            <person name="Thoen E."/>
            <person name="Andreopoulos B."/>
            <person name="Lu D."/>
            <person name="Skrede I."/>
            <person name="Drula E."/>
            <person name="Henrissat B."/>
            <person name="Morin E."/>
            <person name="Kohler A."/>
            <person name="Barry K."/>
            <person name="LaButti K."/>
            <person name="Morin E."/>
            <person name="Salamov A."/>
            <person name="Lipzen A."/>
            <person name="Mereny Z."/>
            <person name="Hegedus B."/>
            <person name="Baldrian P."/>
            <person name="Stursova M."/>
            <person name="Weitz H."/>
            <person name="Taylor A."/>
            <person name="Grigoriev I.V."/>
            <person name="Nagy L.G."/>
            <person name="Martin F."/>
            <person name="Kauserud H."/>
        </authorList>
    </citation>
    <scope>NUCLEOTIDE SEQUENCE</scope>
    <source>
        <strain evidence="2">CBHHK067</strain>
    </source>
</reference>
<feature type="region of interest" description="Disordered" evidence="1">
    <location>
        <begin position="81"/>
        <end position="114"/>
    </location>
</feature>
<feature type="compositionally biased region" description="Polar residues" evidence="1">
    <location>
        <begin position="84"/>
        <end position="95"/>
    </location>
</feature>
<gene>
    <name evidence="2" type="ORF">B0H17DRAFT_1126146</name>
</gene>
<comment type="caution">
    <text evidence="2">The sequence shown here is derived from an EMBL/GenBank/DDBJ whole genome shotgun (WGS) entry which is preliminary data.</text>
</comment>
<evidence type="ECO:0000256" key="1">
    <source>
        <dbReference type="SAM" id="MobiDB-lite"/>
    </source>
</evidence>